<dbReference type="PANTHER" id="PTHR31988">
    <property type="entry name" value="ESTERASE, PUTATIVE (DUF303)-RELATED"/>
    <property type="match status" value="1"/>
</dbReference>
<name>A0ABV5GCR3_9FLAO</name>
<dbReference type="RefSeq" id="WP_290284361.1">
    <property type="nucleotide sequence ID" value="NZ_JAUFQN010000019.1"/>
</dbReference>
<dbReference type="Gene3D" id="3.40.50.1110">
    <property type="entry name" value="SGNH hydrolase"/>
    <property type="match status" value="1"/>
</dbReference>
<gene>
    <name evidence="3" type="ORF">ACFFUU_04700</name>
</gene>
<comment type="caution">
    <text evidence="3">The sequence shown here is derived from an EMBL/GenBank/DDBJ whole genome shotgun (WGS) entry which is preliminary data.</text>
</comment>
<evidence type="ECO:0000256" key="1">
    <source>
        <dbReference type="ARBA" id="ARBA00022801"/>
    </source>
</evidence>
<keyword evidence="4" id="KW-1185">Reference proteome</keyword>
<evidence type="ECO:0000259" key="2">
    <source>
        <dbReference type="Pfam" id="PF03629"/>
    </source>
</evidence>
<dbReference type="Proteomes" id="UP001589576">
    <property type="component" value="Unassembled WGS sequence"/>
</dbReference>
<sequence length="276" mass="31326">MKNSIYSTALFIFFLIGCGAKEKDNRTEFFPKTKLPTNKIPDKEKIWVFILAGQSNMAGRGKVEPMDTIPDSRILTINKNGNLILAKEPLHLYEPEMTGLDCGLSFGKELLKHIPDSISILLIPTAVGASSISQWINDSICKNVTLFSNFSEKVEIGKKYGTIKGILWHQGENDALKKETIEIYDKQLGNLFILFRNQIGIKNLPIFIGELGSYSQTEENWNGINKKIRTYINTDTYAYLIKTVDLLDKGDRIHFNSSGQRIIGQRFANEFINRQR</sequence>
<keyword evidence="1" id="KW-0378">Hydrolase</keyword>
<dbReference type="PROSITE" id="PS51257">
    <property type="entry name" value="PROKAR_LIPOPROTEIN"/>
    <property type="match status" value="1"/>
</dbReference>
<protein>
    <submittedName>
        <fullName evidence="3">Sialate O-acetylesterase</fullName>
    </submittedName>
</protein>
<dbReference type="InterPro" id="IPR036514">
    <property type="entry name" value="SGNH_hydro_sf"/>
</dbReference>
<proteinExistence type="predicted"/>
<evidence type="ECO:0000313" key="4">
    <source>
        <dbReference type="Proteomes" id="UP001589576"/>
    </source>
</evidence>
<organism evidence="3 4">
    <name type="scientific">Flavobacterium paronense</name>
    <dbReference type="NCBI Taxonomy" id="1392775"/>
    <lineage>
        <taxon>Bacteria</taxon>
        <taxon>Pseudomonadati</taxon>
        <taxon>Bacteroidota</taxon>
        <taxon>Flavobacteriia</taxon>
        <taxon>Flavobacteriales</taxon>
        <taxon>Flavobacteriaceae</taxon>
        <taxon>Flavobacterium</taxon>
    </lineage>
</organism>
<reference evidence="3 4" key="1">
    <citation type="submission" date="2024-09" db="EMBL/GenBank/DDBJ databases">
        <authorList>
            <person name="Sun Q."/>
            <person name="Mori K."/>
        </authorList>
    </citation>
    <scope>NUCLEOTIDE SEQUENCE [LARGE SCALE GENOMIC DNA]</scope>
    <source>
        <strain evidence="3 4">CECT 8460</strain>
    </source>
</reference>
<accession>A0ABV5GCR3</accession>
<evidence type="ECO:0000313" key="3">
    <source>
        <dbReference type="EMBL" id="MFB9088893.1"/>
    </source>
</evidence>
<dbReference type="InterPro" id="IPR005181">
    <property type="entry name" value="SASA"/>
</dbReference>
<feature type="domain" description="Sialate O-acetylesterase" evidence="2">
    <location>
        <begin position="47"/>
        <end position="272"/>
    </location>
</feature>
<dbReference type="PANTHER" id="PTHR31988:SF19">
    <property type="entry name" value="9-O-ACETYL-N-ACETYLNEURAMINIC ACID DEACETYLASE-RELATED"/>
    <property type="match status" value="1"/>
</dbReference>
<dbReference type="SUPFAM" id="SSF52266">
    <property type="entry name" value="SGNH hydrolase"/>
    <property type="match status" value="1"/>
</dbReference>
<dbReference type="Pfam" id="PF03629">
    <property type="entry name" value="SASA"/>
    <property type="match status" value="1"/>
</dbReference>
<dbReference type="InterPro" id="IPR052940">
    <property type="entry name" value="Carb_Esterase_6"/>
</dbReference>
<dbReference type="EMBL" id="JBHMFB010000012">
    <property type="protein sequence ID" value="MFB9088893.1"/>
    <property type="molecule type" value="Genomic_DNA"/>
</dbReference>